<proteinExistence type="predicted"/>
<evidence type="ECO:0000313" key="2">
    <source>
        <dbReference type="EMBL" id="KKC35253.1"/>
    </source>
</evidence>
<gene>
    <name evidence="2" type="ORF">WH87_16765</name>
</gene>
<reference evidence="2 3" key="1">
    <citation type="submission" date="2015-03" db="EMBL/GenBank/DDBJ databases">
        <authorList>
            <person name="Lepp D."/>
            <person name="Hassan Y.I."/>
            <person name="Li X.-Z."/>
            <person name="Zhou T."/>
        </authorList>
    </citation>
    <scope>NUCLEOTIDE SEQUENCE [LARGE SCALE GENOMIC DNA]</scope>
    <source>
        <strain evidence="2 3">E84</strain>
    </source>
</reference>
<dbReference type="AlphaFoldDB" id="A0A0F5Q2W2"/>
<protein>
    <recommendedName>
        <fullName evidence="1">NADP-dependent oxidoreductase domain-containing protein</fullName>
    </recommendedName>
</protein>
<dbReference type="Gene3D" id="3.20.20.100">
    <property type="entry name" value="NADP-dependent oxidoreductase domain"/>
    <property type="match status" value="1"/>
</dbReference>
<feature type="domain" description="NADP-dependent oxidoreductase" evidence="1">
    <location>
        <begin position="22"/>
        <end position="328"/>
    </location>
</feature>
<dbReference type="OrthoDB" id="9768851at2"/>
<organism evidence="2 3">
    <name type="scientific">Devosia epidermidihirudinis</name>
    <dbReference type="NCBI Taxonomy" id="1293439"/>
    <lineage>
        <taxon>Bacteria</taxon>
        <taxon>Pseudomonadati</taxon>
        <taxon>Pseudomonadota</taxon>
        <taxon>Alphaproteobacteria</taxon>
        <taxon>Hyphomicrobiales</taxon>
        <taxon>Devosiaceae</taxon>
        <taxon>Devosia</taxon>
    </lineage>
</organism>
<evidence type="ECO:0000313" key="3">
    <source>
        <dbReference type="Proteomes" id="UP000033411"/>
    </source>
</evidence>
<dbReference type="PATRIC" id="fig|1293439.3.peg.3421"/>
<dbReference type="Pfam" id="PF00248">
    <property type="entry name" value="Aldo_ket_red"/>
    <property type="match status" value="1"/>
</dbReference>
<dbReference type="RefSeq" id="WP_046138987.1">
    <property type="nucleotide sequence ID" value="NZ_LANJ01000046.1"/>
</dbReference>
<evidence type="ECO:0000259" key="1">
    <source>
        <dbReference type="Pfam" id="PF00248"/>
    </source>
</evidence>
<dbReference type="EMBL" id="LANJ01000046">
    <property type="protein sequence ID" value="KKC35253.1"/>
    <property type="molecule type" value="Genomic_DNA"/>
</dbReference>
<dbReference type="SUPFAM" id="SSF51430">
    <property type="entry name" value="NAD(P)-linked oxidoreductase"/>
    <property type="match status" value="1"/>
</dbReference>
<dbReference type="PANTHER" id="PTHR42686">
    <property type="entry name" value="GH17980P-RELATED"/>
    <property type="match status" value="1"/>
</dbReference>
<keyword evidence="3" id="KW-1185">Reference proteome</keyword>
<accession>A0A0F5Q2W2</accession>
<dbReference type="Proteomes" id="UP000033411">
    <property type="component" value="Unassembled WGS sequence"/>
</dbReference>
<dbReference type="InterPro" id="IPR036812">
    <property type="entry name" value="NAD(P)_OxRdtase_dom_sf"/>
</dbReference>
<comment type="caution">
    <text evidence="2">The sequence shown here is derived from an EMBL/GenBank/DDBJ whole genome shotgun (WGS) entry which is preliminary data.</text>
</comment>
<dbReference type="InterPro" id="IPR020471">
    <property type="entry name" value="AKR"/>
</dbReference>
<sequence>MEQGSLPPTRQVGKTSLRLPALGFGAAHLGGMYRRVPGEEARATLDAGWTGGVRYFDTAPFYGNGLSEHRTGSYLIDKDRRDFVLTTKVGRYLRRPADPDTFDRAPWGGGLNFECVFDYSYDGFMRSYEQSLQRLATDRIDALLVHDLDAGAHGDQFEKRLNDMTTSGIKALEELKRAGDIRAIGMGINIAASLDNIATLVDLDFIVLAMPYTLLDQGVLHDGLARCLRDNIGVVVGAPFASGILATGPGPDARYGYVVASDAIQDKVRRIQAVGDAHGVTLQSAALQFPVAHPAVVSVIPGAARPSEISNNIASMQAVIPDAYWSDLKNEGLIHIDAPVPQAAGRIQTNAMA</sequence>
<dbReference type="STRING" id="1293439.WH87_16765"/>
<name>A0A0F5Q2W2_9HYPH</name>
<dbReference type="PANTHER" id="PTHR42686:SF1">
    <property type="entry name" value="GH17980P-RELATED"/>
    <property type="match status" value="1"/>
</dbReference>
<dbReference type="GO" id="GO:0005829">
    <property type="term" value="C:cytosol"/>
    <property type="evidence" value="ECO:0007669"/>
    <property type="project" value="TreeGrafter"/>
</dbReference>
<dbReference type="GO" id="GO:0016491">
    <property type="term" value="F:oxidoreductase activity"/>
    <property type="evidence" value="ECO:0007669"/>
    <property type="project" value="InterPro"/>
</dbReference>
<dbReference type="InterPro" id="IPR023210">
    <property type="entry name" value="NADP_OxRdtase_dom"/>
</dbReference>